<reference evidence="2" key="1">
    <citation type="journal article" date="2023" name="G3 (Bethesda)">
        <title>A reference genome for the long-term kleptoplast-retaining sea slug Elysia crispata morphotype clarki.</title>
        <authorList>
            <person name="Eastman K.E."/>
            <person name="Pendleton A.L."/>
            <person name="Shaikh M.A."/>
            <person name="Suttiyut T."/>
            <person name="Ogas R."/>
            <person name="Tomko P."/>
            <person name="Gavelis G."/>
            <person name="Widhalm J.R."/>
            <person name="Wisecaver J.H."/>
        </authorList>
    </citation>
    <scope>NUCLEOTIDE SEQUENCE</scope>
    <source>
        <strain evidence="2">ECLA1</strain>
    </source>
</reference>
<dbReference type="Proteomes" id="UP001283361">
    <property type="component" value="Unassembled WGS sequence"/>
</dbReference>
<name>A0AAE1E149_9GAST</name>
<comment type="caution">
    <text evidence="2">The sequence shown here is derived from an EMBL/GenBank/DDBJ whole genome shotgun (WGS) entry which is preliminary data.</text>
</comment>
<gene>
    <name evidence="2" type="ORF">RRG08_036028</name>
</gene>
<proteinExistence type="predicted"/>
<accession>A0AAE1E149</accession>
<keyword evidence="3" id="KW-1185">Reference proteome</keyword>
<feature type="compositionally biased region" description="Low complexity" evidence="1">
    <location>
        <begin position="85"/>
        <end position="97"/>
    </location>
</feature>
<dbReference type="EMBL" id="JAWDGP010001628">
    <property type="protein sequence ID" value="KAK3789735.1"/>
    <property type="molecule type" value="Genomic_DNA"/>
</dbReference>
<organism evidence="2 3">
    <name type="scientific">Elysia crispata</name>
    <name type="common">lettuce slug</name>
    <dbReference type="NCBI Taxonomy" id="231223"/>
    <lineage>
        <taxon>Eukaryota</taxon>
        <taxon>Metazoa</taxon>
        <taxon>Spiralia</taxon>
        <taxon>Lophotrochozoa</taxon>
        <taxon>Mollusca</taxon>
        <taxon>Gastropoda</taxon>
        <taxon>Heterobranchia</taxon>
        <taxon>Euthyneura</taxon>
        <taxon>Panpulmonata</taxon>
        <taxon>Sacoglossa</taxon>
        <taxon>Placobranchoidea</taxon>
        <taxon>Plakobranchidae</taxon>
        <taxon>Elysia</taxon>
    </lineage>
</organism>
<evidence type="ECO:0000313" key="2">
    <source>
        <dbReference type="EMBL" id="KAK3789735.1"/>
    </source>
</evidence>
<evidence type="ECO:0000313" key="3">
    <source>
        <dbReference type="Proteomes" id="UP001283361"/>
    </source>
</evidence>
<dbReference type="AlphaFoldDB" id="A0AAE1E149"/>
<evidence type="ECO:0000256" key="1">
    <source>
        <dbReference type="SAM" id="MobiDB-lite"/>
    </source>
</evidence>
<feature type="region of interest" description="Disordered" evidence="1">
    <location>
        <begin position="73"/>
        <end position="97"/>
    </location>
</feature>
<protein>
    <submittedName>
        <fullName evidence="2">Uncharacterized protein</fullName>
    </submittedName>
</protein>
<sequence length="131" mass="14154">MSDGGCLIPSRTQRSFMVFYPVTAEDDAIGHTSRLPLTAQMQHPATFLSAQGQVVSTTCSFHTDNHLSELCTKQQRRPRIATVTSSSSPSSSPLSSFSSQLDLALACTVSSRVLQSRTRQFRPPCCAASSN</sequence>